<keyword evidence="4" id="KW-1185">Reference proteome</keyword>
<accession>A0ABQ9HNI8</accession>
<evidence type="ECO:0000259" key="2">
    <source>
        <dbReference type="Pfam" id="PF07727"/>
    </source>
</evidence>
<sequence>MPYAGFELRASRTPDRWRSNRLRHGRSATMKKVKGTETCTANCILKPMQELPKNDGPIIHTLLVDGTEALLLSKTVAFDRALSHGVYGAAPKCKSRGNLRSPRKPAEQRHRLSRLPPAKIRERPFRESNPVRLGGRRVVCCLTTTQPCPPLRDRCIDCIKIAGGVAVAERLDNLPPAKANRVQSPAWPLPDFHMWESCRTMPLVGGFPRGSPVSPAPSFRRCFILTSITLINPQDLIVCGRLFEENKMSEENKIEKLTGEDNYTTWRIIMQVCLECNGLFDVVDGALNKPEDIGAACEANLGGWMRAHYEGDMCARLLQTFPQDFDHVYVSWHDLPAGDKTWAKLQKRLLNYEWRIKVRDGQIGATDMFSILKRGHTPHMTRLDWYDSFSYFDAPKKRECARRDVEVEAIGIGGIKAKTDRGTEDQLDSEFYEGCVLGKHRISFEERIKKKSTYPRELMYDDVCSPMEANYIYDCGYRVHFLGNQKVVCRDVKFRPPKLCEPRNFVEVPSDDLAESTKDERLEESSDEDLIPEERVVEDSEEGYRFRDRKQIKKPTSSQIFEQLYLLKEVPSNYQEALQSDDASKWKEAIDEKINSLYQNRTWQLMNKPPNHRVVGNRWVYAVMYNSNNYVNMYKARLVAKGYSQHPGVNYFDTFSPVAHFETVRALLANALQCEWDIELFYVKTAFLHGQLDEDVFMRQPMGCEDGTQCVCKLLSSLYGLKQTSKCWHKCLTDYLRNCSLEESNADPCMYHCDDMMISFHVYDGLIMADNYLGLQIKITENSIEVNQFAYDEKILQKLGFMDYKHLTLPVAPGWEPRNSHPAPNVELFLKKERMSVDYIPYEEQSADILTKGLCFRKLQDMKVLFGAKNSNRSSDVCSLAVAPVLLHIWKYGIPFLFPCTSSIGAESSRVCLINSDPIAKVTSVFAHLKSILSWNGREYSMEIVSVSAVVGEPPHEARQKESAENLADRADRAGINAAPGQPPGPALAMAGRGRHGVAAAVVLAWCAGVASATSEPRASATVPLGYGAAGYGSAGYGSGLGYLGGGGFGGGALQAMFGGGQAGAGLQQMSSSYLGAAGGGGGDFAAGQAANSRGQHDAGHYGAAGGANNNFLQAGAVEGGATYGQSAVLAEKQSTVGTRNDYCAPWASTLPCIPFTQVTALTLPGGLCDMMIYRSRNNSSEISQLRFGPTSPETARQAIRPPTEATRIQFPMGSLPIFVRVNRDGPCHCEVSMEQCRNARSGETGDPRENLLTSHDSHTPKPGSDSARNRILATIELSICHVAGTGARTRDPPPTSRPPYPCAMTAGLKLTPMPRPGFESRASRIQDQRRTDRLRHVRYANVRLKKNVGPTHEVSLPTTADMALGWMGVGVRGEGVRVLGRGNARAVLKTHSGVGVEFFTNPHAALDATLDNSSRSSSPDGLPAAGLSCDDIGVGVKRLRRV</sequence>
<dbReference type="EMBL" id="JARBHB010000004">
    <property type="protein sequence ID" value="KAJ8885817.1"/>
    <property type="molecule type" value="Genomic_DNA"/>
</dbReference>
<organism evidence="3 4">
    <name type="scientific">Dryococelus australis</name>
    <dbReference type="NCBI Taxonomy" id="614101"/>
    <lineage>
        <taxon>Eukaryota</taxon>
        <taxon>Metazoa</taxon>
        <taxon>Ecdysozoa</taxon>
        <taxon>Arthropoda</taxon>
        <taxon>Hexapoda</taxon>
        <taxon>Insecta</taxon>
        <taxon>Pterygota</taxon>
        <taxon>Neoptera</taxon>
        <taxon>Polyneoptera</taxon>
        <taxon>Phasmatodea</taxon>
        <taxon>Verophasmatodea</taxon>
        <taxon>Anareolatae</taxon>
        <taxon>Phasmatidae</taxon>
        <taxon>Eurycanthinae</taxon>
        <taxon>Dryococelus</taxon>
    </lineage>
</organism>
<reference evidence="3 4" key="1">
    <citation type="submission" date="2023-02" db="EMBL/GenBank/DDBJ databases">
        <title>LHISI_Scaffold_Assembly.</title>
        <authorList>
            <person name="Stuart O.P."/>
            <person name="Cleave R."/>
            <person name="Magrath M.J.L."/>
            <person name="Mikheyev A.S."/>
        </authorList>
    </citation>
    <scope>NUCLEOTIDE SEQUENCE [LARGE SCALE GENOMIC DNA]</scope>
    <source>
        <strain evidence="3">Daus_M_001</strain>
        <tissue evidence="3">Leg muscle</tissue>
    </source>
</reference>
<evidence type="ECO:0000313" key="3">
    <source>
        <dbReference type="EMBL" id="KAJ8885817.1"/>
    </source>
</evidence>
<proteinExistence type="predicted"/>
<dbReference type="Pfam" id="PF07727">
    <property type="entry name" value="RVT_2"/>
    <property type="match status" value="1"/>
</dbReference>
<gene>
    <name evidence="3" type="ORF">PR048_012022</name>
</gene>
<dbReference type="Proteomes" id="UP001159363">
    <property type="component" value="Chromosome X"/>
</dbReference>
<comment type="caution">
    <text evidence="3">The sequence shown here is derived from an EMBL/GenBank/DDBJ whole genome shotgun (WGS) entry which is preliminary data.</text>
</comment>
<protein>
    <recommendedName>
        <fullName evidence="2">Reverse transcriptase Ty1/copia-type domain-containing protein</fullName>
    </recommendedName>
</protein>
<feature type="compositionally biased region" description="Basic and acidic residues" evidence="1">
    <location>
        <begin position="1244"/>
        <end position="1260"/>
    </location>
</feature>
<name>A0ABQ9HNI8_9NEOP</name>
<evidence type="ECO:0000313" key="4">
    <source>
        <dbReference type="Proteomes" id="UP001159363"/>
    </source>
</evidence>
<feature type="domain" description="Reverse transcriptase Ty1/copia-type" evidence="2">
    <location>
        <begin position="600"/>
        <end position="769"/>
    </location>
</feature>
<dbReference type="InterPro" id="IPR013103">
    <property type="entry name" value="RVT_2"/>
</dbReference>
<evidence type="ECO:0000256" key="1">
    <source>
        <dbReference type="SAM" id="MobiDB-lite"/>
    </source>
</evidence>
<feature type="region of interest" description="Disordered" evidence="1">
    <location>
        <begin position="1239"/>
        <end position="1268"/>
    </location>
</feature>